<comment type="caution">
    <text evidence="3">The sequence shown here is derived from an EMBL/GenBank/DDBJ whole genome shotgun (WGS) entry which is preliminary data.</text>
</comment>
<sequence>MDVGSESPVVLASDSGVETAAIKDIDMQRPSVFTRLTPPSKSFAAVVGEKTSKGLEFFPLADRRSNLVTIPVELARQAAKAYNTTVVGYFLGPRIPFPIVQRSLRAAWGKFGFTDVMMNNNGFFFMKFNDEGGSIQAIEEGMIMIRDVPMFVGPWDPSKGLSRPSHDACPMWVKFHNIPLVLFNQEGISRIASALGVPKRMDACTSSMCDNRWGRPGFARVLIDVWATGELKKELEVVIPHLNDGGCDKIKIGVEYVWEPNQCSHCCVFGHKLSSCAKAVQVIPKKSQPDADGFVRVERKQWRRKESTNTSSLGTTSVDKEASTSGTKDDEIAGVADETIVANAVHLESPIGQSPIEPSEAGDTILPTDMVDPVVVVSSPVLTENPVESAHVRSSTVLESDGNSNVLETDGGGKGTTRLGMPPILPRTGGLPTDQTVPPKVAKQPIKGILKNPSNRFSVLNTNEEQSKERGLSREEGSLAWEELEGGNLLLMLNIGTWNIRGLNALDKQAEVKAFLSNNGIQLCAILETHLRDVVLASTCDRLFARWGWWTNYSFSDGGTRIVLAWDVALMDVIVHETHAQFINCEIRIKGSGKILFVSFVYGANLAVERKQLWSGLRKFKVLMGNKPWIITGDFNATLFPHDSFGGSSRRSAEMMDFSYCVEDVDVLDVRFSGVLYTWCQKPKEELGLRRKLDRVLANLEFTSMFDNATVKFLPRGLSDHSPSVLSFDGGVRKKKYGFKFDNFLVTDPQFLNIVKQHWEVEISGTFMFQVTSKLKALKKPLRQLRGQYGNLSTRANKLKHELDVVQLAADFAPTDIAIREDLQFLRVAYQQACWMDINAARQRAKVRWLSEADMNTRYFHQAVKEKRHTQHIHSVCMMNGEYVYGDDVANAFIDHFRSIIGSKDNSVVATMHPELFTNKLSVPDSNHMVRPILDEEIKHAMFHIGNYKAPGSDGYSAKFFKATWDIVGPDVLRAIHNFFYRGHLSKELNHTLLCLLPKKPNATVVSDFRPIACCSVLYKCISKVIVDRLKPALDGLINKAQSAFIPGRKITDNILMAHELVNGYHLRKGPPRCAFKIDLRKAYDMISWDFLLCMLHGLGIHPVLIQWIRELISSPSFSIVLNGESWGNFKGERGIRQGDPLSPYLFTVVMEGFTMLFRHCINEAVSFGYHHGCHDFQISHLCFADDLFVFTRGDTHSVEVLKKALDLFAKCSGLSPNLDKSDVFFGNVPDDEKHAILQCLPFRLGSFPIRYLGIPLSPVALKPADYSGIIARVKERLHNWKSKFLSYGGRRQLVVSVLQSLQLYWMQIFMFPAVVVHDIEKCLRDFLWAQGDSSRGKCKVAWSLVCRPRNCGGLGFKRLTVWNRALLAKNLWSILSNRDCLWVRWIKHFSLKDGVFWMVKRNNRWSWVLAKMMTMRIDIRRFVSYTLGDGRIPNAWEDAWLPCGHLAAFIPYRMIHAASFTTTTTVHELLSVFTTGWPNDWSTRFPILANTPLPNLVAGTHDVISWDATSSGDRNFSVHRAYNSFMGPVQVLQWTKGVWFKGHIPKHSFCLWLACLQRHPTQDRILEWKHDPPDMKCSLCNMCMDSHDHLFFRCTVANQVWLKVLDNLHWNNFPDTWDAIFHCLSDTDLAPKSLRHRLALAAAVYTIWCERNRRLFTGVEQPVPHLVASILSIVEERVAWQQRKRRITSHHVLAP</sequence>
<dbReference type="InterPro" id="IPR005135">
    <property type="entry name" value="Endo/exonuclease/phosphatase"/>
</dbReference>
<dbReference type="InterPro" id="IPR036691">
    <property type="entry name" value="Endo/exonu/phosph_ase_sf"/>
</dbReference>
<dbReference type="PANTHER" id="PTHR33116">
    <property type="entry name" value="REVERSE TRANSCRIPTASE ZINC-BINDING DOMAIN-CONTAINING PROTEIN-RELATED-RELATED"/>
    <property type="match status" value="1"/>
</dbReference>
<dbReference type="Pfam" id="PF14111">
    <property type="entry name" value="DUF4283"/>
    <property type="match status" value="1"/>
</dbReference>
<dbReference type="EMBL" id="JARYMX010000017">
    <property type="protein sequence ID" value="KAJ9536525.1"/>
    <property type="molecule type" value="Genomic_DNA"/>
</dbReference>
<protein>
    <recommendedName>
        <fullName evidence="2">Reverse transcriptase domain-containing protein</fullName>
    </recommendedName>
</protein>
<feature type="compositionally biased region" description="Basic and acidic residues" evidence="1">
    <location>
        <begin position="318"/>
        <end position="331"/>
    </location>
</feature>
<name>A0AA38W2S0_9ASTR</name>
<dbReference type="SUPFAM" id="SSF56672">
    <property type="entry name" value="DNA/RNA polymerases"/>
    <property type="match status" value="1"/>
</dbReference>
<dbReference type="InterPro" id="IPR043502">
    <property type="entry name" value="DNA/RNA_pol_sf"/>
</dbReference>
<accession>A0AA38W2S0</accession>
<dbReference type="InterPro" id="IPR026960">
    <property type="entry name" value="RVT-Znf"/>
</dbReference>
<dbReference type="InterPro" id="IPR025558">
    <property type="entry name" value="DUF4283"/>
</dbReference>
<feature type="region of interest" description="Disordered" evidence="1">
    <location>
        <begin position="294"/>
        <end position="335"/>
    </location>
</feature>
<keyword evidence="4" id="KW-1185">Reference proteome</keyword>
<dbReference type="CDD" id="cd01650">
    <property type="entry name" value="RT_nLTR_like"/>
    <property type="match status" value="1"/>
</dbReference>
<dbReference type="Gene3D" id="3.60.10.10">
    <property type="entry name" value="Endonuclease/exonuclease/phosphatase"/>
    <property type="match status" value="1"/>
</dbReference>
<evidence type="ECO:0000256" key="1">
    <source>
        <dbReference type="SAM" id="MobiDB-lite"/>
    </source>
</evidence>
<dbReference type="Proteomes" id="UP001172457">
    <property type="component" value="Unassembled WGS sequence"/>
</dbReference>
<dbReference type="SUPFAM" id="SSF56219">
    <property type="entry name" value="DNase I-like"/>
    <property type="match status" value="1"/>
</dbReference>
<dbReference type="Pfam" id="PF00078">
    <property type="entry name" value="RVT_1"/>
    <property type="match status" value="1"/>
</dbReference>
<dbReference type="Pfam" id="PF03372">
    <property type="entry name" value="Exo_endo_phos"/>
    <property type="match status" value="1"/>
</dbReference>
<gene>
    <name evidence="3" type="ORF">OSB04_un000277</name>
</gene>
<dbReference type="InterPro" id="IPR000477">
    <property type="entry name" value="RT_dom"/>
</dbReference>
<evidence type="ECO:0000259" key="2">
    <source>
        <dbReference type="PROSITE" id="PS50878"/>
    </source>
</evidence>
<dbReference type="Pfam" id="PF13966">
    <property type="entry name" value="zf-RVT"/>
    <property type="match status" value="1"/>
</dbReference>
<feature type="region of interest" description="Disordered" evidence="1">
    <location>
        <begin position="387"/>
        <end position="419"/>
    </location>
</feature>
<organism evidence="3 4">
    <name type="scientific">Centaurea solstitialis</name>
    <name type="common">yellow star-thistle</name>
    <dbReference type="NCBI Taxonomy" id="347529"/>
    <lineage>
        <taxon>Eukaryota</taxon>
        <taxon>Viridiplantae</taxon>
        <taxon>Streptophyta</taxon>
        <taxon>Embryophyta</taxon>
        <taxon>Tracheophyta</taxon>
        <taxon>Spermatophyta</taxon>
        <taxon>Magnoliopsida</taxon>
        <taxon>eudicotyledons</taxon>
        <taxon>Gunneridae</taxon>
        <taxon>Pentapetalae</taxon>
        <taxon>asterids</taxon>
        <taxon>campanulids</taxon>
        <taxon>Asterales</taxon>
        <taxon>Asteraceae</taxon>
        <taxon>Carduoideae</taxon>
        <taxon>Cardueae</taxon>
        <taxon>Centaureinae</taxon>
        <taxon>Centaurea</taxon>
    </lineage>
</organism>
<feature type="compositionally biased region" description="Polar residues" evidence="1">
    <location>
        <begin position="392"/>
        <end position="407"/>
    </location>
</feature>
<reference evidence="3" key="1">
    <citation type="submission" date="2023-03" db="EMBL/GenBank/DDBJ databases">
        <title>Chromosome-scale reference genome and RAD-based genetic map of yellow starthistle (Centaurea solstitialis) reveal putative structural variation and QTLs associated with invader traits.</title>
        <authorList>
            <person name="Reatini B."/>
            <person name="Cang F.A."/>
            <person name="Jiang Q."/>
            <person name="Mckibben M.T.W."/>
            <person name="Barker M.S."/>
            <person name="Rieseberg L.H."/>
            <person name="Dlugosch K.M."/>
        </authorList>
    </citation>
    <scope>NUCLEOTIDE SEQUENCE</scope>
    <source>
        <strain evidence="3">CAN-66</strain>
        <tissue evidence="3">Leaf</tissue>
    </source>
</reference>
<dbReference type="PROSITE" id="PS50878">
    <property type="entry name" value="RT_POL"/>
    <property type="match status" value="1"/>
</dbReference>
<evidence type="ECO:0000313" key="4">
    <source>
        <dbReference type="Proteomes" id="UP001172457"/>
    </source>
</evidence>
<feature type="compositionally biased region" description="Basic and acidic residues" evidence="1">
    <location>
        <begin position="294"/>
        <end position="307"/>
    </location>
</feature>
<evidence type="ECO:0000313" key="3">
    <source>
        <dbReference type="EMBL" id="KAJ9536525.1"/>
    </source>
</evidence>
<feature type="domain" description="Reverse transcriptase" evidence="2">
    <location>
        <begin position="978"/>
        <end position="1257"/>
    </location>
</feature>
<dbReference type="PANTHER" id="PTHR33116:SF84">
    <property type="entry name" value="RNA-DIRECTED DNA POLYMERASE"/>
    <property type="match status" value="1"/>
</dbReference>
<proteinExistence type="predicted"/>
<feature type="compositionally biased region" description="Polar residues" evidence="1">
    <location>
        <begin position="308"/>
        <end position="317"/>
    </location>
</feature>
<dbReference type="GO" id="GO:0003824">
    <property type="term" value="F:catalytic activity"/>
    <property type="evidence" value="ECO:0007669"/>
    <property type="project" value="InterPro"/>
</dbReference>